<dbReference type="EMBL" id="CADCVK010000446">
    <property type="protein sequence ID" value="CAA9510832.1"/>
    <property type="molecule type" value="Genomic_DNA"/>
</dbReference>
<gene>
    <name evidence="2" type="ORF">AVDCRST_MAG12-3208</name>
</gene>
<feature type="non-terminal residue" evidence="2">
    <location>
        <position position="1"/>
    </location>
</feature>
<reference evidence="2" key="1">
    <citation type="submission" date="2020-02" db="EMBL/GenBank/DDBJ databases">
        <authorList>
            <person name="Meier V. D."/>
        </authorList>
    </citation>
    <scope>NUCLEOTIDE SEQUENCE</scope>
    <source>
        <strain evidence="2">AVDCRST_MAG12</strain>
    </source>
</reference>
<evidence type="ECO:0000256" key="1">
    <source>
        <dbReference type="SAM" id="MobiDB-lite"/>
    </source>
</evidence>
<protein>
    <submittedName>
        <fullName evidence="2">Uncharacterized protein</fullName>
    </submittedName>
</protein>
<feature type="region of interest" description="Disordered" evidence="1">
    <location>
        <begin position="1"/>
        <end position="60"/>
    </location>
</feature>
<feature type="non-terminal residue" evidence="2">
    <location>
        <position position="60"/>
    </location>
</feature>
<proteinExistence type="predicted"/>
<dbReference type="AlphaFoldDB" id="A0A6J4T0L9"/>
<evidence type="ECO:0000313" key="2">
    <source>
        <dbReference type="EMBL" id="CAA9510832.1"/>
    </source>
</evidence>
<name>A0A6J4T0L9_9ACTN</name>
<sequence length="60" mass="6351">GSRRVSRPRGADGGRTAGRRDGRRASGLPPTKRRRVPGARVGRPGERPGPRPSGRVEGVV</sequence>
<accession>A0A6J4T0L9</accession>
<organism evidence="2">
    <name type="scientific">uncultured Rubrobacteraceae bacterium</name>
    <dbReference type="NCBI Taxonomy" id="349277"/>
    <lineage>
        <taxon>Bacteria</taxon>
        <taxon>Bacillati</taxon>
        <taxon>Actinomycetota</taxon>
        <taxon>Rubrobacteria</taxon>
        <taxon>Rubrobacterales</taxon>
        <taxon>Rubrobacteraceae</taxon>
        <taxon>environmental samples</taxon>
    </lineage>
</organism>